<keyword evidence="2" id="KW-1185">Reference proteome</keyword>
<comment type="caution">
    <text evidence="1">The sequence shown here is derived from an EMBL/GenBank/DDBJ whole genome shotgun (WGS) entry which is preliminary data.</text>
</comment>
<organism evidence="1 2">
    <name type="scientific">Pistacia atlantica</name>
    <dbReference type="NCBI Taxonomy" id="434234"/>
    <lineage>
        <taxon>Eukaryota</taxon>
        <taxon>Viridiplantae</taxon>
        <taxon>Streptophyta</taxon>
        <taxon>Embryophyta</taxon>
        <taxon>Tracheophyta</taxon>
        <taxon>Spermatophyta</taxon>
        <taxon>Magnoliopsida</taxon>
        <taxon>eudicotyledons</taxon>
        <taxon>Gunneridae</taxon>
        <taxon>Pentapetalae</taxon>
        <taxon>rosids</taxon>
        <taxon>malvids</taxon>
        <taxon>Sapindales</taxon>
        <taxon>Anacardiaceae</taxon>
        <taxon>Pistacia</taxon>
    </lineage>
</organism>
<name>A0ACC1A4F2_9ROSI</name>
<protein>
    <submittedName>
        <fullName evidence="1">Uncharacterized protein</fullName>
    </submittedName>
</protein>
<gene>
    <name evidence="1" type="ORF">Patl1_10658</name>
</gene>
<evidence type="ECO:0000313" key="2">
    <source>
        <dbReference type="Proteomes" id="UP001164250"/>
    </source>
</evidence>
<sequence>MGRVFLVELQSRSFYKCRFCHTHLAPSDNILSWSFNCRRGRAYLFSDVVNITLGHQEDKMMLSGLHTVEDIFCVCCGQILGWKYVAAHDRNQKYKEGKFVLESTAILIHFSNRWRIAEATEELNLDACAGSSDADTP</sequence>
<proteinExistence type="predicted"/>
<evidence type="ECO:0000313" key="1">
    <source>
        <dbReference type="EMBL" id="KAJ0082179.1"/>
    </source>
</evidence>
<reference evidence="2" key="1">
    <citation type="journal article" date="2023" name="G3 (Bethesda)">
        <title>Genome assembly and association tests identify interacting loci associated with vigor, precocity, and sex in interspecific pistachio rootstocks.</title>
        <authorList>
            <person name="Palmer W."/>
            <person name="Jacygrad E."/>
            <person name="Sagayaradj S."/>
            <person name="Cavanaugh K."/>
            <person name="Han R."/>
            <person name="Bertier L."/>
            <person name="Beede B."/>
            <person name="Kafkas S."/>
            <person name="Golino D."/>
            <person name="Preece J."/>
            <person name="Michelmore R."/>
        </authorList>
    </citation>
    <scope>NUCLEOTIDE SEQUENCE [LARGE SCALE GENOMIC DNA]</scope>
</reference>
<dbReference type="Proteomes" id="UP001164250">
    <property type="component" value="Chromosome 12"/>
</dbReference>
<dbReference type="EMBL" id="CM047908">
    <property type="protein sequence ID" value="KAJ0082179.1"/>
    <property type="molecule type" value="Genomic_DNA"/>
</dbReference>
<accession>A0ACC1A4F2</accession>